<gene>
    <name evidence="1" type="ORF">GKC44_15220</name>
</gene>
<reference evidence="1 2" key="1">
    <citation type="submission" date="2019-11" db="EMBL/GenBank/DDBJ databases">
        <title>Draft Genome Sequence of Plant Growth-Promoting Rhizosphere-Associated Bacteria.</title>
        <authorList>
            <person name="Vasilyev I.Y."/>
            <person name="Radchenko V."/>
            <person name="Ilnitskaya E.V."/>
        </authorList>
    </citation>
    <scope>NUCLEOTIDE SEQUENCE [LARGE SCALE GENOMIC DNA]</scope>
    <source>
        <strain evidence="1 2">VRA_07sq_f</strain>
    </source>
</reference>
<accession>A0A844EII4</accession>
<organism evidence="1 2">
    <name type="scientific">Lentilactobacillus parabuchneri</name>
    <dbReference type="NCBI Taxonomy" id="152331"/>
    <lineage>
        <taxon>Bacteria</taxon>
        <taxon>Bacillati</taxon>
        <taxon>Bacillota</taxon>
        <taxon>Bacilli</taxon>
        <taxon>Lactobacillales</taxon>
        <taxon>Lactobacillaceae</taxon>
        <taxon>Lentilactobacillus</taxon>
    </lineage>
</organism>
<protein>
    <submittedName>
        <fullName evidence="1">ECF transporter S component</fullName>
    </submittedName>
</protein>
<dbReference type="AlphaFoldDB" id="A0A844EII4"/>
<evidence type="ECO:0000313" key="1">
    <source>
        <dbReference type="EMBL" id="MSE22549.1"/>
    </source>
</evidence>
<dbReference type="EMBL" id="WKKY01001240">
    <property type="protein sequence ID" value="MSE22549.1"/>
    <property type="molecule type" value="Genomic_DNA"/>
</dbReference>
<name>A0A844EII4_9LACO</name>
<proteinExistence type="predicted"/>
<feature type="non-terminal residue" evidence="1">
    <location>
        <position position="28"/>
    </location>
</feature>
<evidence type="ECO:0000313" key="2">
    <source>
        <dbReference type="Proteomes" id="UP000491237"/>
    </source>
</evidence>
<sequence length="28" mass="3169">MENSNHKQVLTTRLVEMSILAGCSYVLM</sequence>
<dbReference type="Proteomes" id="UP000491237">
    <property type="component" value="Unassembled WGS sequence"/>
</dbReference>
<comment type="caution">
    <text evidence="1">The sequence shown here is derived from an EMBL/GenBank/DDBJ whole genome shotgun (WGS) entry which is preliminary data.</text>
</comment>